<feature type="binding site" evidence="10">
    <location>
        <position position="68"/>
    </location>
    <ligand>
        <name>substrate</name>
    </ligand>
</feature>
<gene>
    <name evidence="12" type="ORF">apy_05090</name>
</gene>
<dbReference type="GO" id="GO:0046872">
    <property type="term" value="F:metal ion binding"/>
    <property type="evidence" value="ECO:0007669"/>
    <property type="project" value="UniProtKB-KW"/>
</dbReference>
<dbReference type="HAMAP" id="MF_01405">
    <property type="entry name" value="Non_canon_purine_NTPase"/>
    <property type="match status" value="1"/>
</dbReference>
<dbReference type="GO" id="GO:0017111">
    <property type="term" value="F:ribonucleoside triphosphate phosphatase activity"/>
    <property type="evidence" value="ECO:0007669"/>
    <property type="project" value="InterPro"/>
</dbReference>
<evidence type="ECO:0000256" key="2">
    <source>
        <dbReference type="ARBA" id="ARBA00011738"/>
    </source>
</evidence>
<dbReference type="EMBL" id="BDMD01000020">
    <property type="protein sequence ID" value="GBF08784.1"/>
    <property type="molecule type" value="Genomic_DNA"/>
</dbReference>
<dbReference type="NCBIfam" id="NF011396">
    <property type="entry name" value="PRK14821.1"/>
    <property type="match status" value="1"/>
</dbReference>
<dbReference type="OrthoDB" id="372108at2157"/>
<dbReference type="SUPFAM" id="SSF52972">
    <property type="entry name" value="ITPase-like"/>
    <property type="match status" value="1"/>
</dbReference>
<reference evidence="12 13" key="1">
    <citation type="submission" date="2017-02" db="EMBL/GenBank/DDBJ databases">
        <title>isolation and characterization of a novel temperate virus Aeropyrum globular virus 1 infecting hyperthermophilic archaeon Aeropyrum.</title>
        <authorList>
            <person name="Yumiya M."/>
            <person name="Yoshida T."/>
            <person name="Sako Y."/>
        </authorList>
    </citation>
    <scope>NUCLEOTIDE SEQUENCE [LARGE SCALE GENOMIC DNA]</scope>
    <source>
        <strain evidence="12 13">YK1-12-2013</strain>
    </source>
</reference>
<feature type="binding site" evidence="10">
    <location>
        <begin position="142"/>
        <end position="145"/>
    </location>
    <ligand>
        <name>substrate</name>
    </ligand>
</feature>
<evidence type="ECO:0000256" key="1">
    <source>
        <dbReference type="ARBA" id="ARBA00008023"/>
    </source>
</evidence>
<dbReference type="GO" id="GO:0035870">
    <property type="term" value="F:dITP diphosphatase activity"/>
    <property type="evidence" value="ECO:0007669"/>
    <property type="project" value="UniProtKB-UniRule"/>
</dbReference>
<dbReference type="GO" id="GO:0000166">
    <property type="term" value="F:nucleotide binding"/>
    <property type="evidence" value="ECO:0007669"/>
    <property type="project" value="UniProtKB-KW"/>
</dbReference>
<dbReference type="GO" id="GO:0036222">
    <property type="term" value="F:XTP diphosphatase activity"/>
    <property type="evidence" value="ECO:0007669"/>
    <property type="project" value="UniProtKB-UniRule"/>
</dbReference>
<evidence type="ECO:0000256" key="8">
    <source>
        <dbReference type="ARBA" id="ARBA00051875"/>
    </source>
</evidence>
<feature type="binding site" evidence="10">
    <location>
        <position position="67"/>
    </location>
    <ligand>
        <name>Mg(2+)</name>
        <dbReference type="ChEBI" id="CHEBI:18420"/>
    </ligand>
</feature>
<comment type="function">
    <text evidence="10">Pyrophosphatase that catalyzes the hydrolysis of nucleoside triphosphates to their monophosphate derivatives, with a high preference for the non-canonical purine nucleotides XTP (xanthosine triphosphate), dITP (deoxyinosine triphosphate) and ITP. Seems to function as a house-cleaning enzyme that removes non-canonical purine nucleotides from the nucleotide pool, thus preventing their incorporation into DNA/RNA and avoiding chromosomal lesions.</text>
</comment>
<keyword evidence="4 10" id="KW-0547">Nucleotide-binding</keyword>
<dbReference type="GeneID" id="1445809"/>
<dbReference type="CDD" id="cd00515">
    <property type="entry name" value="HAM1"/>
    <property type="match status" value="1"/>
</dbReference>
<evidence type="ECO:0000256" key="3">
    <source>
        <dbReference type="ARBA" id="ARBA00022723"/>
    </source>
</evidence>
<dbReference type="GO" id="GO:0036220">
    <property type="term" value="F:ITP diphosphatase activity"/>
    <property type="evidence" value="ECO:0007669"/>
    <property type="project" value="UniProtKB-UniRule"/>
</dbReference>
<evidence type="ECO:0000256" key="7">
    <source>
        <dbReference type="ARBA" id="ARBA00023080"/>
    </source>
</evidence>
<dbReference type="Pfam" id="PF01725">
    <property type="entry name" value="Ham1p_like"/>
    <property type="match status" value="1"/>
</dbReference>
<feature type="binding site" evidence="10">
    <location>
        <begin position="170"/>
        <end position="171"/>
    </location>
    <ligand>
        <name>substrate</name>
    </ligand>
</feature>
<evidence type="ECO:0000256" key="9">
    <source>
        <dbReference type="ARBA" id="ARBA00052017"/>
    </source>
</evidence>
<dbReference type="Gene3D" id="3.90.950.10">
    <property type="match status" value="1"/>
</dbReference>
<dbReference type="PANTHER" id="PTHR11067">
    <property type="entry name" value="INOSINE TRIPHOSPHATE PYROPHOSPHATASE/HAM1 PROTEIN"/>
    <property type="match status" value="1"/>
</dbReference>
<dbReference type="GO" id="GO:0009117">
    <property type="term" value="P:nucleotide metabolic process"/>
    <property type="evidence" value="ECO:0007669"/>
    <property type="project" value="UniProtKB-KW"/>
</dbReference>
<comment type="catalytic activity">
    <reaction evidence="9 10">
        <text>XTP + H2O = XMP + diphosphate + H(+)</text>
        <dbReference type="Rhea" id="RHEA:28610"/>
        <dbReference type="ChEBI" id="CHEBI:15377"/>
        <dbReference type="ChEBI" id="CHEBI:15378"/>
        <dbReference type="ChEBI" id="CHEBI:33019"/>
        <dbReference type="ChEBI" id="CHEBI:57464"/>
        <dbReference type="ChEBI" id="CHEBI:61314"/>
        <dbReference type="EC" id="3.6.1.66"/>
    </reaction>
</comment>
<evidence type="ECO:0000313" key="13">
    <source>
        <dbReference type="Proteomes" id="UP000291213"/>
    </source>
</evidence>
<evidence type="ECO:0000256" key="10">
    <source>
        <dbReference type="HAMAP-Rule" id="MF_01405"/>
    </source>
</evidence>
<accession>A0A401H8P5</accession>
<keyword evidence="5 10" id="KW-0378">Hydrolase</keyword>
<dbReference type="Proteomes" id="UP000291213">
    <property type="component" value="Unassembled WGS sequence"/>
</dbReference>
<keyword evidence="7 10" id="KW-0546">Nucleotide metabolism</keyword>
<dbReference type="AlphaFoldDB" id="A0A401H8P5"/>
<feature type="active site" description="Proton acceptor" evidence="10">
    <location>
        <position position="67"/>
    </location>
</feature>
<comment type="similarity">
    <text evidence="1 10 11">Belongs to the HAM1 NTPase family.</text>
</comment>
<dbReference type="InterPro" id="IPR020922">
    <property type="entry name" value="dITP/XTP_pyrophosphatase"/>
</dbReference>
<evidence type="ECO:0000313" key="12">
    <source>
        <dbReference type="EMBL" id="GBF08784.1"/>
    </source>
</evidence>
<comment type="catalytic activity">
    <reaction evidence="8 10">
        <text>dITP + H2O = dIMP + diphosphate + H(+)</text>
        <dbReference type="Rhea" id="RHEA:28342"/>
        <dbReference type="ChEBI" id="CHEBI:15377"/>
        <dbReference type="ChEBI" id="CHEBI:15378"/>
        <dbReference type="ChEBI" id="CHEBI:33019"/>
        <dbReference type="ChEBI" id="CHEBI:61194"/>
        <dbReference type="ChEBI" id="CHEBI:61382"/>
        <dbReference type="EC" id="3.6.1.66"/>
    </reaction>
</comment>
<comment type="caution">
    <text evidence="12">The sequence shown here is derived from an EMBL/GenBank/DDBJ whole genome shotgun (WGS) entry which is preliminary data.</text>
</comment>
<evidence type="ECO:0000256" key="11">
    <source>
        <dbReference type="RuleBase" id="RU003781"/>
    </source>
</evidence>
<dbReference type="RefSeq" id="WP_010866187.1">
    <property type="nucleotide sequence ID" value="NZ_BDMD01000020.1"/>
</dbReference>
<dbReference type="FunFam" id="3.90.950.10:FF:000001">
    <property type="entry name" value="dITP/XTP pyrophosphatase"/>
    <property type="match status" value="1"/>
</dbReference>
<dbReference type="NCBIfam" id="TIGR00042">
    <property type="entry name" value="RdgB/HAM1 family non-canonical purine NTP pyrophosphatase"/>
    <property type="match status" value="1"/>
</dbReference>
<comment type="subunit">
    <text evidence="2 10">Homodimer.</text>
</comment>
<evidence type="ECO:0000256" key="4">
    <source>
        <dbReference type="ARBA" id="ARBA00022741"/>
    </source>
</evidence>
<sequence length="188" mass="20713">MARRILLVTGNRGKLEEAREVLREYGVEVEQAQAWKLEVQSESLEEIALRAARVAYAQLRRPLAVEDAGLFINALNGFPGPYSSYAYKTIGIPGVLRLLEGAADRGACFKAAVAYVAPLVERVFTGEVCGSIAREPRGSQGFGFDPIFVPEGYSSTFAELGPGVKNRISHRARAFRRLGEWLSRRDPL</sequence>
<keyword evidence="6 10" id="KW-0460">Magnesium</keyword>
<dbReference type="OMA" id="YDPIFQP"/>
<dbReference type="GO" id="GO:0009146">
    <property type="term" value="P:purine nucleoside triphosphate catabolic process"/>
    <property type="evidence" value="ECO:0007669"/>
    <property type="project" value="UniProtKB-UniRule"/>
</dbReference>
<evidence type="ECO:0000256" key="6">
    <source>
        <dbReference type="ARBA" id="ARBA00022842"/>
    </source>
</evidence>
<feature type="binding site" evidence="10">
    <location>
        <position position="165"/>
    </location>
    <ligand>
        <name>substrate</name>
    </ligand>
</feature>
<comment type="cofactor">
    <cofactor evidence="10">
        <name>Mg(2+)</name>
        <dbReference type="ChEBI" id="CHEBI:18420"/>
    </cofactor>
    <text evidence="10">Binds 1 Mg(2+) ion per subunit.</text>
</comment>
<name>A0A401H8P5_AERPX</name>
<feature type="binding site" evidence="10">
    <location>
        <begin position="9"/>
        <end position="14"/>
    </location>
    <ligand>
        <name>substrate</name>
    </ligand>
</feature>
<dbReference type="GO" id="GO:0005737">
    <property type="term" value="C:cytoplasm"/>
    <property type="evidence" value="ECO:0007669"/>
    <property type="project" value="TreeGrafter"/>
</dbReference>
<dbReference type="PANTHER" id="PTHR11067:SF9">
    <property type="entry name" value="INOSINE TRIPHOSPHATE PYROPHOSPHATASE"/>
    <property type="match status" value="1"/>
</dbReference>
<dbReference type="InterPro" id="IPR029001">
    <property type="entry name" value="ITPase-like_fam"/>
</dbReference>
<organism evidence="12 13">
    <name type="scientific">Aeropyrum pernix</name>
    <dbReference type="NCBI Taxonomy" id="56636"/>
    <lineage>
        <taxon>Archaea</taxon>
        <taxon>Thermoproteota</taxon>
        <taxon>Thermoprotei</taxon>
        <taxon>Desulfurococcales</taxon>
        <taxon>Desulfurococcaceae</taxon>
        <taxon>Aeropyrum</taxon>
    </lineage>
</organism>
<proteinExistence type="inferred from homology"/>
<dbReference type="EC" id="3.6.1.66" evidence="10"/>
<feature type="binding site" evidence="10">
    <location>
        <position position="38"/>
    </location>
    <ligand>
        <name>Mg(2+)</name>
        <dbReference type="ChEBI" id="CHEBI:18420"/>
    </ligand>
</feature>
<protein>
    <recommendedName>
        <fullName evidence="10">dITP/XTP pyrophosphatase</fullName>
        <ecNumber evidence="10">3.6.1.66</ecNumber>
    </recommendedName>
    <alternativeName>
        <fullName evidence="10">Non-canonical purine NTP pyrophosphatase</fullName>
    </alternativeName>
    <alternativeName>
        <fullName evidence="10">Non-standard purine NTP pyrophosphatase</fullName>
    </alternativeName>
    <alternativeName>
        <fullName evidence="10">Nucleoside-triphosphate diphosphatase</fullName>
    </alternativeName>
    <alternativeName>
        <fullName evidence="10">Nucleoside-triphosphate pyrophosphatase</fullName>
        <shortName evidence="10">NTPase</shortName>
    </alternativeName>
</protein>
<dbReference type="InterPro" id="IPR002637">
    <property type="entry name" value="RdgB/HAM1"/>
</dbReference>
<keyword evidence="3 10" id="KW-0479">Metal-binding</keyword>
<evidence type="ECO:0000256" key="5">
    <source>
        <dbReference type="ARBA" id="ARBA00022801"/>
    </source>
</evidence>
<comment type="catalytic activity">
    <reaction evidence="10">
        <text>ITP + H2O = IMP + diphosphate + H(+)</text>
        <dbReference type="Rhea" id="RHEA:29399"/>
        <dbReference type="ChEBI" id="CHEBI:15377"/>
        <dbReference type="ChEBI" id="CHEBI:15378"/>
        <dbReference type="ChEBI" id="CHEBI:33019"/>
        <dbReference type="ChEBI" id="CHEBI:58053"/>
        <dbReference type="ChEBI" id="CHEBI:61402"/>
        <dbReference type="EC" id="3.6.1.66"/>
    </reaction>
</comment>